<proteinExistence type="predicted"/>
<name>A0ABN9RIU4_9DINO</name>
<reference evidence="2" key="1">
    <citation type="submission" date="2023-10" db="EMBL/GenBank/DDBJ databases">
        <authorList>
            <person name="Chen Y."/>
            <person name="Shah S."/>
            <person name="Dougan E. K."/>
            <person name="Thang M."/>
            <person name="Chan C."/>
        </authorList>
    </citation>
    <scope>NUCLEOTIDE SEQUENCE [LARGE SCALE GENOMIC DNA]</scope>
</reference>
<feature type="non-terminal residue" evidence="2">
    <location>
        <position position="1"/>
    </location>
</feature>
<dbReference type="Proteomes" id="UP001189429">
    <property type="component" value="Unassembled WGS sequence"/>
</dbReference>
<evidence type="ECO:0000256" key="1">
    <source>
        <dbReference type="SAM" id="MobiDB-lite"/>
    </source>
</evidence>
<protein>
    <submittedName>
        <fullName evidence="2">Uncharacterized protein</fullName>
    </submittedName>
</protein>
<sequence>CAPVFGPPSAPREAAHQRLLLPWVTPACSRSWRPTKHRQDLRVCVRLAADGHRAGAAPRRRLRRPPEEARAAGGGGRRAPPAPGALRGGVLPRAAHRAPRHVGRRSQNMSTAPW</sequence>
<comment type="caution">
    <text evidence="2">The sequence shown here is derived from an EMBL/GenBank/DDBJ whole genome shotgun (WGS) entry which is preliminary data.</text>
</comment>
<feature type="compositionally biased region" description="Basic residues" evidence="1">
    <location>
        <begin position="94"/>
        <end position="104"/>
    </location>
</feature>
<feature type="non-terminal residue" evidence="2">
    <location>
        <position position="114"/>
    </location>
</feature>
<evidence type="ECO:0000313" key="2">
    <source>
        <dbReference type="EMBL" id="CAK0819028.1"/>
    </source>
</evidence>
<keyword evidence="3" id="KW-1185">Reference proteome</keyword>
<gene>
    <name evidence="2" type="ORF">PCOR1329_LOCUS21118</name>
</gene>
<feature type="region of interest" description="Disordered" evidence="1">
    <location>
        <begin position="52"/>
        <end position="114"/>
    </location>
</feature>
<evidence type="ECO:0000313" key="3">
    <source>
        <dbReference type="Proteomes" id="UP001189429"/>
    </source>
</evidence>
<organism evidence="2 3">
    <name type="scientific">Prorocentrum cordatum</name>
    <dbReference type="NCBI Taxonomy" id="2364126"/>
    <lineage>
        <taxon>Eukaryota</taxon>
        <taxon>Sar</taxon>
        <taxon>Alveolata</taxon>
        <taxon>Dinophyceae</taxon>
        <taxon>Prorocentrales</taxon>
        <taxon>Prorocentraceae</taxon>
        <taxon>Prorocentrum</taxon>
    </lineage>
</organism>
<dbReference type="EMBL" id="CAUYUJ010006910">
    <property type="protein sequence ID" value="CAK0819028.1"/>
    <property type="molecule type" value="Genomic_DNA"/>
</dbReference>
<accession>A0ABN9RIU4</accession>
<feature type="compositionally biased region" description="Polar residues" evidence="1">
    <location>
        <begin position="105"/>
        <end position="114"/>
    </location>
</feature>